<keyword evidence="2" id="KW-0472">Membrane</keyword>
<comment type="caution">
    <text evidence="4">The sequence shown here is derived from an EMBL/GenBank/DDBJ whole genome shotgun (WGS) entry which is preliminary data.</text>
</comment>
<dbReference type="InterPro" id="IPR052336">
    <property type="entry name" value="MlaD_Phospholipid_Transporter"/>
</dbReference>
<feature type="compositionally biased region" description="Low complexity" evidence="1">
    <location>
        <begin position="26"/>
        <end position="36"/>
    </location>
</feature>
<evidence type="ECO:0000313" key="5">
    <source>
        <dbReference type="Proteomes" id="UP000325003"/>
    </source>
</evidence>
<proteinExistence type="predicted"/>
<evidence type="ECO:0000256" key="1">
    <source>
        <dbReference type="SAM" id="MobiDB-lite"/>
    </source>
</evidence>
<name>A0A5B1L7B6_9ACTN</name>
<dbReference type="EMBL" id="VUJV01000007">
    <property type="protein sequence ID" value="KAA1416374.1"/>
    <property type="molecule type" value="Genomic_DNA"/>
</dbReference>
<dbReference type="InterPro" id="IPR003399">
    <property type="entry name" value="Mce/MlaD"/>
</dbReference>
<reference evidence="4 5" key="2">
    <citation type="submission" date="2019-09" db="EMBL/GenBank/DDBJ databases">
        <authorList>
            <person name="Jin C."/>
        </authorList>
    </citation>
    <scope>NUCLEOTIDE SEQUENCE [LARGE SCALE GENOMIC DNA]</scope>
    <source>
        <strain evidence="4 5">BN130099</strain>
    </source>
</reference>
<gene>
    <name evidence="4" type="ORF">F0U44_18820</name>
</gene>
<sequence>MRAGAPERQPPGRPEAAVPQRRGHPRQPGVRAAQRAARPRSRQPARSRRGQRRPGRSDRRCHRPLRGARARCRSGDRRRSVRRLGGDHVISRGVRVRLVAFVILSAVGITYITATYLGLVDRVTGSGHTITAKLPGSGGLFEGSEVTYRGFKIGKVTKMTPTTEGIDIEMLIDEDIKLPTDSSMHVHNLSAVGEQYLDFQPEDEDGPYAKDGTVFEGDESSLPVDEADLLVDLNDFVGSVDKESLRVLVKELGTLFGDTGRDLQTMLDSGSAFIDEAAAHTDETIALLRNGLTVLRTQQGQRENIRSFAHDLATITAALRGSDKDLRTVLSATPGASRELQKLLEDLEPTLPVLLGDLVSVDQIVLANIAGLEQLLVTYPTLIAGGPTGSTRDGYGHINLQFDYSVPPCTDGFLPPSQWRDPQDRTDAPYFHAKCNSPAPYVMRGPKYVPARRGNASTPRVYSGAYDPATGLVPGLRDDEDRQMLFRQPGNLSVLGGDAWKWLLVGPVTR</sequence>
<reference evidence="4 5" key="1">
    <citation type="submission" date="2019-09" db="EMBL/GenBank/DDBJ databases">
        <title>Nocardioides panacisoli sp. nov., isolated from the soil of a ginseng field.</title>
        <authorList>
            <person name="Cho C."/>
        </authorList>
    </citation>
    <scope>NUCLEOTIDE SEQUENCE [LARGE SCALE GENOMIC DNA]</scope>
    <source>
        <strain evidence="4 5">BN130099</strain>
    </source>
</reference>
<accession>A0A5B1L7B6</accession>
<dbReference type="PANTHER" id="PTHR33371">
    <property type="entry name" value="INTERMEMBRANE PHOSPHOLIPID TRANSPORT SYSTEM BINDING PROTEIN MLAD-RELATED"/>
    <property type="match status" value="1"/>
</dbReference>
<keyword evidence="2" id="KW-1133">Transmembrane helix</keyword>
<dbReference type="NCBIfam" id="TIGR00996">
    <property type="entry name" value="Mtu_fam_mce"/>
    <property type="match status" value="1"/>
</dbReference>
<dbReference type="Pfam" id="PF02470">
    <property type="entry name" value="MlaD"/>
    <property type="match status" value="1"/>
</dbReference>
<keyword evidence="2" id="KW-0812">Transmembrane</keyword>
<feature type="transmembrane region" description="Helical" evidence="2">
    <location>
        <begin position="98"/>
        <end position="119"/>
    </location>
</feature>
<feature type="compositionally biased region" description="Basic residues" evidence="1">
    <location>
        <begin position="37"/>
        <end position="72"/>
    </location>
</feature>
<evidence type="ECO:0000256" key="2">
    <source>
        <dbReference type="SAM" id="Phobius"/>
    </source>
</evidence>
<dbReference type="GO" id="GO:0005576">
    <property type="term" value="C:extracellular region"/>
    <property type="evidence" value="ECO:0007669"/>
    <property type="project" value="TreeGrafter"/>
</dbReference>
<keyword evidence="5" id="KW-1185">Reference proteome</keyword>
<organism evidence="4 5">
    <name type="scientific">Nocardioides humilatus</name>
    <dbReference type="NCBI Taxonomy" id="2607660"/>
    <lineage>
        <taxon>Bacteria</taxon>
        <taxon>Bacillati</taxon>
        <taxon>Actinomycetota</taxon>
        <taxon>Actinomycetes</taxon>
        <taxon>Propionibacteriales</taxon>
        <taxon>Nocardioidaceae</taxon>
        <taxon>Nocardioides</taxon>
    </lineage>
</organism>
<protein>
    <submittedName>
        <fullName evidence="4">MCE family protein</fullName>
    </submittedName>
</protein>
<evidence type="ECO:0000259" key="3">
    <source>
        <dbReference type="Pfam" id="PF02470"/>
    </source>
</evidence>
<feature type="domain" description="Mce/MlaD" evidence="3">
    <location>
        <begin position="127"/>
        <end position="201"/>
    </location>
</feature>
<dbReference type="PANTHER" id="PTHR33371:SF16">
    <property type="entry name" value="MCE-FAMILY PROTEIN MCE3F"/>
    <property type="match status" value="1"/>
</dbReference>
<feature type="region of interest" description="Disordered" evidence="1">
    <location>
        <begin position="1"/>
        <end position="81"/>
    </location>
</feature>
<evidence type="ECO:0000313" key="4">
    <source>
        <dbReference type="EMBL" id="KAA1416374.1"/>
    </source>
</evidence>
<dbReference type="AlphaFoldDB" id="A0A5B1L7B6"/>
<dbReference type="InterPro" id="IPR005693">
    <property type="entry name" value="Mce"/>
</dbReference>
<dbReference type="Proteomes" id="UP000325003">
    <property type="component" value="Unassembled WGS sequence"/>
</dbReference>